<sequence>MSKKEFLLDQLEVCRNVESWIQPLSVALENLSLEDISWRQNDFTHTISEIVYHLYFYNERWLKRFKGEIPTEVIESNASTFREMENLTKEDWQALVKRLDENLANWQLAIKEADESKLYEQIPNFPVDAIWWRALSNLCTHNAYHIGQILYIRKALGSWVSKEE</sequence>
<name>A0ABY4JSP5_9BACI</name>
<evidence type="ECO:0000256" key="1">
    <source>
        <dbReference type="SAM" id="Coils"/>
    </source>
</evidence>
<dbReference type="EMBL" id="CP096034">
    <property type="protein sequence ID" value="UPM55848.1"/>
    <property type="molecule type" value="Genomic_DNA"/>
</dbReference>
<feature type="coiled-coil region" evidence="1">
    <location>
        <begin position="89"/>
        <end position="116"/>
    </location>
</feature>
<dbReference type="Pfam" id="PF12867">
    <property type="entry name" value="DinB_2"/>
    <property type="match status" value="1"/>
</dbReference>
<keyword evidence="4" id="KW-1185">Reference proteome</keyword>
<dbReference type="SUPFAM" id="SSF109854">
    <property type="entry name" value="DinB/YfiT-like putative metalloenzymes"/>
    <property type="match status" value="1"/>
</dbReference>
<gene>
    <name evidence="3" type="ORF">MY490_08475</name>
</gene>
<organism evidence="3 4">
    <name type="scientific">Gottfriedia acidiceleris</name>
    <dbReference type="NCBI Taxonomy" id="371036"/>
    <lineage>
        <taxon>Bacteria</taxon>
        <taxon>Bacillati</taxon>
        <taxon>Bacillota</taxon>
        <taxon>Bacilli</taxon>
        <taxon>Bacillales</taxon>
        <taxon>Bacillaceae</taxon>
        <taxon>Gottfriedia</taxon>
    </lineage>
</organism>
<protein>
    <submittedName>
        <fullName evidence="3">DinB family protein</fullName>
    </submittedName>
</protein>
<dbReference type="Gene3D" id="1.20.120.450">
    <property type="entry name" value="dinb family like domain"/>
    <property type="match status" value="1"/>
</dbReference>
<feature type="domain" description="DinB-like" evidence="2">
    <location>
        <begin position="25"/>
        <end position="149"/>
    </location>
</feature>
<dbReference type="RefSeq" id="WP_248268811.1">
    <property type="nucleotide sequence ID" value="NZ_CP096034.1"/>
</dbReference>
<dbReference type="Proteomes" id="UP000830639">
    <property type="component" value="Chromosome"/>
</dbReference>
<dbReference type="InterPro" id="IPR034660">
    <property type="entry name" value="DinB/YfiT-like"/>
</dbReference>
<evidence type="ECO:0000259" key="2">
    <source>
        <dbReference type="Pfam" id="PF12867"/>
    </source>
</evidence>
<evidence type="ECO:0000313" key="3">
    <source>
        <dbReference type="EMBL" id="UPM55848.1"/>
    </source>
</evidence>
<evidence type="ECO:0000313" key="4">
    <source>
        <dbReference type="Proteomes" id="UP000830639"/>
    </source>
</evidence>
<keyword evidence="1" id="KW-0175">Coiled coil</keyword>
<accession>A0ABY4JSP5</accession>
<proteinExistence type="predicted"/>
<dbReference type="InterPro" id="IPR024775">
    <property type="entry name" value="DinB-like"/>
</dbReference>
<reference evidence="3 4" key="1">
    <citation type="submission" date="2022-04" db="EMBL/GenBank/DDBJ databases">
        <title>Mechanism of arsenic methylation and mitigation arsenic toxicity by Bacillus sp. LH14 from an Arsenic-Contaminated Paddy Soil.</title>
        <authorList>
            <person name="Wang D."/>
        </authorList>
    </citation>
    <scope>NUCLEOTIDE SEQUENCE [LARGE SCALE GENOMIC DNA]</scope>
    <source>
        <strain evidence="3 4">LH14</strain>
    </source>
</reference>